<keyword evidence="6 8" id="KW-1133">Transmembrane helix</keyword>
<dbReference type="Proteomes" id="UP000077412">
    <property type="component" value="Chromosome"/>
</dbReference>
<name>A0A1B1Z3T6_9BACL</name>
<dbReference type="InterPro" id="IPR004761">
    <property type="entry name" value="Spore_GerAB"/>
</dbReference>
<keyword evidence="5 8" id="KW-0812">Transmembrane</keyword>
<keyword evidence="3" id="KW-0813">Transport</keyword>
<feature type="transmembrane region" description="Helical" evidence="8">
    <location>
        <begin position="116"/>
        <end position="133"/>
    </location>
</feature>
<comment type="subcellular location">
    <subcellularLocation>
        <location evidence="1">Membrane</location>
        <topology evidence="1">Multi-pass membrane protein</topology>
    </subcellularLocation>
</comment>
<dbReference type="PANTHER" id="PTHR34975:SF2">
    <property type="entry name" value="SPORE GERMINATION PROTEIN A2"/>
    <property type="match status" value="1"/>
</dbReference>
<dbReference type="RefSeq" id="WP_066288655.1">
    <property type="nucleotide sequence ID" value="NZ_CP016761.1"/>
</dbReference>
<reference evidence="9 10" key="1">
    <citation type="submission" date="2016-08" db="EMBL/GenBank/DDBJ databases">
        <title>Complete genome sequence of Fictibacillus arsenicus G25-54, a strain with toxicity to nematodes and a potential arsenic-resistance activity.</title>
        <authorList>
            <person name="Zheng Z."/>
        </authorList>
    </citation>
    <scope>NUCLEOTIDE SEQUENCE [LARGE SCALE GENOMIC DNA]</scope>
    <source>
        <strain evidence="9 10">G25-54</strain>
    </source>
</reference>
<dbReference type="GO" id="GO:0009847">
    <property type="term" value="P:spore germination"/>
    <property type="evidence" value="ECO:0007669"/>
    <property type="project" value="InterPro"/>
</dbReference>
<sequence length="364" mass="41257">MNDHTITHRQLFFLIVQTQIGVGVLSLPYSLFTKAKIDGWIALIIAGLFIQFSILAIWKLCDRFPQNTIYDILPKIMGKNLGLVFNFIYTLHFSFISILILIMYNSIVGKWILFETPHWVIIFIMAFAGWYFITSTPREIARFFVLVTPLLLILVGFILYSYTDVHLLYIFPVGHTGILTIIKSSSDAIVALLGFDVALVFLAYSNGTPAKKIKVISFASFCITVLYGFIVFTTYIYFNPEEIVIVPEPVLYMLKAFSFSIIERTDLIFLSIWIISVATSFISYLFIAAKGVQSLFRLQHHQSAAPYIAIFCGLIAIIPNEKLEILVWNKYISLTSLIFSGLFPIVLLLIAVLRKKQEKGAAPS</sequence>
<gene>
    <name evidence="9" type="ORF">ABE41_008215</name>
</gene>
<feature type="transmembrane region" description="Helical" evidence="8">
    <location>
        <begin position="37"/>
        <end position="60"/>
    </location>
</feature>
<dbReference type="NCBIfam" id="TIGR00912">
    <property type="entry name" value="2A0309"/>
    <property type="match status" value="1"/>
</dbReference>
<keyword evidence="4" id="KW-0309">Germination</keyword>
<evidence type="ECO:0000256" key="8">
    <source>
        <dbReference type="SAM" id="Phobius"/>
    </source>
</evidence>
<accession>A0A1B1Z3T6</accession>
<evidence type="ECO:0000313" key="9">
    <source>
        <dbReference type="EMBL" id="ANX11989.1"/>
    </source>
</evidence>
<protein>
    <submittedName>
        <fullName evidence="9">Uncharacterized protein</fullName>
    </submittedName>
</protein>
<dbReference type="EMBL" id="CP016761">
    <property type="protein sequence ID" value="ANX11989.1"/>
    <property type="molecule type" value="Genomic_DNA"/>
</dbReference>
<dbReference type="AlphaFoldDB" id="A0A1B1Z3T6"/>
<feature type="transmembrane region" description="Helical" evidence="8">
    <location>
        <begin position="140"/>
        <end position="162"/>
    </location>
</feature>
<dbReference type="GO" id="GO:0016020">
    <property type="term" value="C:membrane"/>
    <property type="evidence" value="ECO:0007669"/>
    <property type="project" value="UniProtKB-SubCell"/>
</dbReference>
<evidence type="ECO:0000256" key="4">
    <source>
        <dbReference type="ARBA" id="ARBA00022544"/>
    </source>
</evidence>
<feature type="transmembrane region" description="Helical" evidence="8">
    <location>
        <begin position="182"/>
        <end position="204"/>
    </location>
</feature>
<dbReference type="OrthoDB" id="2446105at2"/>
<feature type="transmembrane region" description="Helical" evidence="8">
    <location>
        <begin position="81"/>
        <end position="104"/>
    </location>
</feature>
<dbReference type="KEGG" id="far:ABE41_008215"/>
<evidence type="ECO:0000256" key="6">
    <source>
        <dbReference type="ARBA" id="ARBA00022989"/>
    </source>
</evidence>
<keyword evidence="7 8" id="KW-0472">Membrane</keyword>
<dbReference type="Pfam" id="PF03845">
    <property type="entry name" value="Spore_permease"/>
    <property type="match status" value="1"/>
</dbReference>
<evidence type="ECO:0000256" key="5">
    <source>
        <dbReference type="ARBA" id="ARBA00022692"/>
    </source>
</evidence>
<evidence type="ECO:0000256" key="3">
    <source>
        <dbReference type="ARBA" id="ARBA00022448"/>
    </source>
</evidence>
<evidence type="ECO:0000256" key="7">
    <source>
        <dbReference type="ARBA" id="ARBA00023136"/>
    </source>
</evidence>
<dbReference type="Gene3D" id="1.20.1740.10">
    <property type="entry name" value="Amino acid/polyamine transporter I"/>
    <property type="match status" value="1"/>
</dbReference>
<evidence type="ECO:0000256" key="2">
    <source>
        <dbReference type="ARBA" id="ARBA00007998"/>
    </source>
</evidence>
<feature type="transmembrane region" description="Helical" evidence="8">
    <location>
        <begin position="267"/>
        <end position="289"/>
    </location>
</feature>
<dbReference type="PANTHER" id="PTHR34975">
    <property type="entry name" value="SPORE GERMINATION PROTEIN A2"/>
    <property type="match status" value="1"/>
</dbReference>
<evidence type="ECO:0000313" key="10">
    <source>
        <dbReference type="Proteomes" id="UP000077412"/>
    </source>
</evidence>
<evidence type="ECO:0000256" key="1">
    <source>
        <dbReference type="ARBA" id="ARBA00004141"/>
    </source>
</evidence>
<feature type="transmembrane region" description="Helical" evidence="8">
    <location>
        <begin position="331"/>
        <end position="353"/>
    </location>
</feature>
<dbReference type="STRING" id="255247.ABE41_008215"/>
<proteinExistence type="inferred from homology"/>
<feature type="transmembrane region" description="Helical" evidence="8">
    <location>
        <begin position="12"/>
        <end position="31"/>
    </location>
</feature>
<keyword evidence="10" id="KW-1185">Reference proteome</keyword>
<organism evidence="9 10">
    <name type="scientific">Fictibacillus arsenicus</name>
    <dbReference type="NCBI Taxonomy" id="255247"/>
    <lineage>
        <taxon>Bacteria</taxon>
        <taxon>Bacillati</taxon>
        <taxon>Bacillota</taxon>
        <taxon>Bacilli</taxon>
        <taxon>Bacillales</taxon>
        <taxon>Fictibacillaceae</taxon>
        <taxon>Fictibacillus</taxon>
    </lineage>
</organism>
<comment type="similarity">
    <text evidence="2">Belongs to the amino acid-polyamine-organocation (APC) superfamily. Spore germination protein (SGP) (TC 2.A.3.9) family.</text>
</comment>
<feature type="transmembrane region" description="Helical" evidence="8">
    <location>
        <begin position="301"/>
        <end position="319"/>
    </location>
</feature>
<feature type="transmembrane region" description="Helical" evidence="8">
    <location>
        <begin position="216"/>
        <end position="238"/>
    </location>
</feature>